<dbReference type="FunFam" id="3.30.160.810:FF:000001">
    <property type="entry name" value="50S ribosomal protein L3"/>
    <property type="match status" value="1"/>
</dbReference>
<evidence type="ECO:0000256" key="1">
    <source>
        <dbReference type="ARBA" id="ARBA00006540"/>
    </source>
</evidence>
<comment type="similarity">
    <text evidence="1 7 8">Belongs to the universal ribosomal protein uL3 family.</text>
</comment>
<dbReference type="InterPro" id="IPR019926">
    <property type="entry name" value="Ribosomal_uL3_CS"/>
</dbReference>
<evidence type="ECO:0000256" key="9">
    <source>
        <dbReference type="RuleBase" id="RU003906"/>
    </source>
</evidence>
<dbReference type="HAMAP" id="MF_01325_B">
    <property type="entry name" value="Ribosomal_uL3_B"/>
    <property type="match status" value="1"/>
</dbReference>
<protein>
    <recommendedName>
        <fullName evidence="6 7">Large ribosomal subunit protein uL3</fullName>
    </recommendedName>
</protein>
<dbReference type="Pfam" id="PF00297">
    <property type="entry name" value="Ribosomal_L3"/>
    <property type="match status" value="1"/>
</dbReference>
<dbReference type="GO" id="GO:0003735">
    <property type="term" value="F:structural constituent of ribosome"/>
    <property type="evidence" value="ECO:0007669"/>
    <property type="project" value="UniProtKB-UniRule"/>
</dbReference>
<dbReference type="AlphaFoldDB" id="A8R9M3"/>
<reference evidence="10 11" key="2">
    <citation type="submission" date="2007-09" db="EMBL/GenBank/DDBJ databases">
        <authorList>
            <person name="Fulton L."/>
            <person name="Clifton S."/>
            <person name="Fulton B."/>
            <person name="Xu J."/>
            <person name="Minx P."/>
            <person name="Pepin K.H."/>
            <person name="Johnson M."/>
            <person name="Thiruvilangam P."/>
            <person name="Bhonagiri V."/>
            <person name="Nash W.E."/>
            <person name="Mardis E.R."/>
            <person name="Wilson R.K."/>
        </authorList>
    </citation>
    <scope>NUCLEOTIDE SEQUENCE [LARGE SCALE GENOMIC DNA]</scope>
    <source>
        <strain evidence="10 11">DSM 3991</strain>
    </source>
</reference>
<evidence type="ECO:0000256" key="7">
    <source>
        <dbReference type="HAMAP-Rule" id="MF_01325"/>
    </source>
</evidence>
<keyword evidence="5 7" id="KW-0687">Ribonucleoprotein</keyword>
<evidence type="ECO:0000256" key="2">
    <source>
        <dbReference type="ARBA" id="ARBA00022730"/>
    </source>
</evidence>
<dbReference type="PANTHER" id="PTHR11229">
    <property type="entry name" value="50S RIBOSOMAL PROTEIN L3"/>
    <property type="match status" value="1"/>
</dbReference>
<evidence type="ECO:0000256" key="8">
    <source>
        <dbReference type="RuleBase" id="RU003905"/>
    </source>
</evidence>
<dbReference type="InterPro" id="IPR009000">
    <property type="entry name" value="Transl_B-barrel_sf"/>
</dbReference>
<dbReference type="Gene3D" id="2.40.30.10">
    <property type="entry name" value="Translation factors"/>
    <property type="match status" value="1"/>
</dbReference>
<accession>A8R9M3</accession>
<dbReference type="InterPro" id="IPR019927">
    <property type="entry name" value="Ribosomal_uL3_bac/org-type"/>
</dbReference>
<comment type="function">
    <text evidence="7 9">One of the primary rRNA binding proteins, it binds directly near the 3'-end of the 23S rRNA, where it nucleates assembly of the 50S subunit.</text>
</comment>
<evidence type="ECO:0000313" key="11">
    <source>
        <dbReference type="Proteomes" id="UP000004090"/>
    </source>
</evidence>
<dbReference type="PANTHER" id="PTHR11229:SF16">
    <property type="entry name" value="LARGE RIBOSOMAL SUBUNIT PROTEIN UL3C"/>
    <property type="match status" value="1"/>
</dbReference>
<evidence type="ECO:0000313" key="10">
    <source>
        <dbReference type="EMBL" id="EDP12006.1"/>
    </source>
</evidence>
<dbReference type="FunFam" id="2.40.30.10:FF:000004">
    <property type="entry name" value="50S ribosomal protein L3"/>
    <property type="match status" value="1"/>
</dbReference>
<evidence type="ECO:0000256" key="3">
    <source>
        <dbReference type="ARBA" id="ARBA00022884"/>
    </source>
</evidence>
<comment type="subunit">
    <text evidence="7 9">Part of the 50S ribosomal subunit. Forms a cluster with proteins L14 and L19.</text>
</comment>
<keyword evidence="4 7" id="KW-0689">Ribosomal protein</keyword>
<organism evidence="10 11">
    <name type="scientific">Amedibacillus dolichus DSM 3991</name>
    <dbReference type="NCBI Taxonomy" id="428127"/>
    <lineage>
        <taxon>Bacteria</taxon>
        <taxon>Bacillati</taxon>
        <taxon>Bacillota</taxon>
        <taxon>Erysipelotrichia</taxon>
        <taxon>Erysipelotrichales</taxon>
        <taxon>Erysipelotrichaceae</taxon>
        <taxon>Amedibacillus</taxon>
    </lineage>
</organism>
<keyword evidence="3 7" id="KW-0694">RNA-binding</keyword>
<dbReference type="PROSITE" id="PS00474">
    <property type="entry name" value="RIBOSOMAL_L3"/>
    <property type="match status" value="1"/>
</dbReference>
<dbReference type="EMBL" id="ABAW02000017">
    <property type="protein sequence ID" value="EDP12006.1"/>
    <property type="molecule type" value="Genomic_DNA"/>
</dbReference>
<dbReference type="STRING" id="428127.EUBDOL_00565"/>
<gene>
    <name evidence="7 10" type="primary">rplC</name>
    <name evidence="10" type="ORF">EUBDOL_00565</name>
</gene>
<sequence length="234" mass="25271">MEVDNMKGILGRKLGMTQVFTEDGTLIPVTVVEACPNIVLQKKTVENDGYNAVQIGFEDIKEKRTTKANVGHAKKANTTAKRFAREVRDADFADLDLGAEVKVDIFVAGETVDVIGTSKGKGYNGTIVRNNAHQGPKTHGGSKNIRHIGSLATNGITSRQGKILKGTIMAGQEGGYRTTNQNLTVIKVDVENNYLLIKGNVPGPKRGLVMVRSAKCSKGNSEPVTLVDYTKEEE</sequence>
<name>A8R9M3_9FIRM</name>
<dbReference type="HOGENOM" id="CLU_044142_4_1_9"/>
<evidence type="ECO:0000256" key="4">
    <source>
        <dbReference type="ARBA" id="ARBA00022980"/>
    </source>
</evidence>
<dbReference type="Gene3D" id="3.30.160.810">
    <property type="match status" value="1"/>
</dbReference>
<dbReference type="NCBIfam" id="TIGR03625">
    <property type="entry name" value="L3_bact"/>
    <property type="match status" value="1"/>
</dbReference>
<dbReference type="Proteomes" id="UP000004090">
    <property type="component" value="Unassembled WGS sequence"/>
</dbReference>
<dbReference type="InterPro" id="IPR000597">
    <property type="entry name" value="Ribosomal_uL3"/>
</dbReference>
<evidence type="ECO:0000256" key="6">
    <source>
        <dbReference type="ARBA" id="ARBA00035243"/>
    </source>
</evidence>
<dbReference type="GO" id="GO:0019843">
    <property type="term" value="F:rRNA binding"/>
    <property type="evidence" value="ECO:0007669"/>
    <property type="project" value="UniProtKB-UniRule"/>
</dbReference>
<dbReference type="GO" id="GO:0022625">
    <property type="term" value="C:cytosolic large ribosomal subunit"/>
    <property type="evidence" value="ECO:0007669"/>
    <property type="project" value="TreeGrafter"/>
</dbReference>
<evidence type="ECO:0000256" key="5">
    <source>
        <dbReference type="ARBA" id="ARBA00023274"/>
    </source>
</evidence>
<dbReference type="SUPFAM" id="SSF50447">
    <property type="entry name" value="Translation proteins"/>
    <property type="match status" value="1"/>
</dbReference>
<dbReference type="eggNOG" id="COG0087">
    <property type="taxonomic scope" value="Bacteria"/>
</dbReference>
<dbReference type="GO" id="GO:0006412">
    <property type="term" value="P:translation"/>
    <property type="evidence" value="ECO:0007669"/>
    <property type="project" value="UniProtKB-UniRule"/>
</dbReference>
<keyword evidence="2 7" id="KW-0699">rRNA-binding</keyword>
<proteinExistence type="inferred from homology"/>
<comment type="caution">
    <text evidence="10">The sequence shown here is derived from an EMBL/GenBank/DDBJ whole genome shotgun (WGS) entry which is preliminary data.</text>
</comment>
<reference evidence="10 11" key="1">
    <citation type="submission" date="2007-09" db="EMBL/GenBank/DDBJ databases">
        <title>Draft genome sequence of Eubacterium dolichum (DSM 3991).</title>
        <authorList>
            <person name="Sudarsanam P."/>
            <person name="Ley R."/>
            <person name="Guruge J."/>
            <person name="Turnbaugh P.J."/>
            <person name="Mahowald M."/>
            <person name="Liep D."/>
            <person name="Gordon J."/>
        </authorList>
    </citation>
    <scope>NUCLEOTIDE SEQUENCE [LARGE SCALE GENOMIC DNA]</scope>
    <source>
        <strain evidence="10 11">DSM 3991</strain>
    </source>
</reference>